<dbReference type="EMBL" id="BKCJ011244089">
    <property type="protein sequence ID" value="GFD09251.1"/>
    <property type="molecule type" value="Genomic_DNA"/>
</dbReference>
<feature type="non-terminal residue" evidence="2">
    <location>
        <position position="1"/>
    </location>
</feature>
<gene>
    <name evidence="2" type="ORF">Tci_881220</name>
</gene>
<feature type="compositionally biased region" description="Polar residues" evidence="1">
    <location>
        <begin position="63"/>
        <end position="74"/>
    </location>
</feature>
<dbReference type="AlphaFoldDB" id="A0A699TIT6"/>
<name>A0A699TIT6_TANCI</name>
<organism evidence="2">
    <name type="scientific">Tanacetum cinerariifolium</name>
    <name type="common">Dalmatian daisy</name>
    <name type="synonym">Chrysanthemum cinerariifolium</name>
    <dbReference type="NCBI Taxonomy" id="118510"/>
    <lineage>
        <taxon>Eukaryota</taxon>
        <taxon>Viridiplantae</taxon>
        <taxon>Streptophyta</taxon>
        <taxon>Embryophyta</taxon>
        <taxon>Tracheophyta</taxon>
        <taxon>Spermatophyta</taxon>
        <taxon>Magnoliopsida</taxon>
        <taxon>eudicotyledons</taxon>
        <taxon>Gunneridae</taxon>
        <taxon>Pentapetalae</taxon>
        <taxon>asterids</taxon>
        <taxon>campanulids</taxon>
        <taxon>Asterales</taxon>
        <taxon>Asteraceae</taxon>
        <taxon>Asteroideae</taxon>
        <taxon>Anthemideae</taxon>
        <taxon>Anthemidinae</taxon>
        <taxon>Tanacetum</taxon>
    </lineage>
</organism>
<evidence type="ECO:0000313" key="2">
    <source>
        <dbReference type="EMBL" id="GFD09251.1"/>
    </source>
</evidence>
<protein>
    <submittedName>
        <fullName evidence="2">Uncharacterized protein</fullName>
    </submittedName>
</protein>
<sequence>SSRNQKNRFSSHRLSLRVCRLYSRSDFAIRSSISFEMRLSWSGLLSDSDTFSEATSDPIVDSAESQLTGQHFDH</sequence>
<accession>A0A699TIT6</accession>
<comment type="caution">
    <text evidence="2">The sequence shown here is derived from an EMBL/GenBank/DDBJ whole genome shotgun (WGS) entry which is preliminary data.</text>
</comment>
<feature type="region of interest" description="Disordered" evidence="1">
    <location>
        <begin position="48"/>
        <end position="74"/>
    </location>
</feature>
<reference evidence="2" key="1">
    <citation type="journal article" date="2019" name="Sci. Rep.">
        <title>Draft genome of Tanacetum cinerariifolium, the natural source of mosquito coil.</title>
        <authorList>
            <person name="Yamashiro T."/>
            <person name="Shiraishi A."/>
            <person name="Satake H."/>
            <person name="Nakayama K."/>
        </authorList>
    </citation>
    <scope>NUCLEOTIDE SEQUENCE</scope>
</reference>
<evidence type="ECO:0000256" key="1">
    <source>
        <dbReference type="SAM" id="MobiDB-lite"/>
    </source>
</evidence>
<proteinExistence type="predicted"/>